<keyword evidence="1" id="KW-1133">Transmembrane helix</keyword>
<sequence>MSQNPQTPSNPNFLGALAGLIGILGIFLYFTGWIYRWSYFGYFELEIISLNFPLESFLIVPIQVFFGNFITTIKALFAIIITPFLIKFTLWLLSPNSSNITFLKKLHRWIIFQKLRQIIATLFNQIFKDLIIVSWLLIVLFWLAQSQGYQDARRDALNSSSTLSVVAVVSSNEKLALGRQLDDIFADPSLKGYRIIGDQELFDKIRGRELNDTTNPNQPIVWRLLLQTDSWVYIFPALPPNSKSNQRPPVLAISTADGRIQFLILSRPKMN</sequence>
<evidence type="ECO:0000256" key="1">
    <source>
        <dbReference type="SAM" id="Phobius"/>
    </source>
</evidence>
<keyword evidence="1" id="KW-0812">Transmembrane</keyword>
<accession>E0UEW8</accession>
<dbReference type="EMBL" id="CP002198">
    <property type="protein sequence ID" value="ADN13098.1"/>
    <property type="molecule type" value="Genomic_DNA"/>
</dbReference>
<gene>
    <name evidence="2" type="ordered locus">Cyan7822_1091</name>
</gene>
<dbReference type="AlphaFoldDB" id="E0UEW8"/>
<evidence type="ECO:0000313" key="3">
    <source>
        <dbReference type="Proteomes" id="UP000008206"/>
    </source>
</evidence>
<dbReference type="HOGENOM" id="CLU_089274_0_0_3"/>
<dbReference type="STRING" id="497965.Cyan7822_1091"/>
<keyword evidence="3" id="KW-1185">Reference proteome</keyword>
<proteinExistence type="predicted"/>
<dbReference type="Proteomes" id="UP000008206">
    <property type="component" value="Chromosome"/>
</dbReference>
<dbReference type="RefSeq" id="WP_013321205.1">
    <property type="nucleotide sequence ID" value="NC_014501.1"/>
</dbReference>
<organism evidence="2 3">
    <name type="scientific">Gloeothece verrucosa (strain PCC 7822)</name>
    <name type="common">Cyanothece sp. (strain PCC 7822)</name>
    <dbReference type="NCBI Taxonomy" id="497965"/>
    <lineage>
        <taxon>Bacteria</taxon>
        <taxon>Bacillati</taxon>
        <taxon>Cyanobacteriota</taxon>
        <taxon>Cyanophyceae</taxon>
        <taxon>Oscillatoriophycideae</taxon>
        <taxon>Chroococcales</taxon>
        <taxon>Aphanothecaceae</taxon>
        <taxon>Gloeothece</taxon>
        <taxon>Gloeothece verrucosa</taxon>
    </lineage>
</organism>
<dbReference type="KEGG" id="cyj:Cyan7822_1091"/>
<reference evidence="3" key="1">
    <citation type="journal article" date="2011" name="MBio">
        <title>Novel metabolic attributes of the genus Cyanothece, comprising a group of unicellular nitrogen-fixing Cyanobacteria.</title>
        <authorList>
            <person name="Bandyopadhyay A."/>
            <person name="Elvitigala T."/>
            <person name="Welsh E."/>
            <person name="Stockel J."/>
            <person name="Liberton M."/>
            <person name="Min H."/>
            <person name="Sherman L.A."/>
            <person name="Pakrasi H.B."/>
        </authorList>
    </citation>
    <scope>NUCLEOTIDE SEQUENCE [LARGE SCALE GENOMIC DNA]</scope>
    <source>
        <strain evidence="3">PCC 7822</strain>
    </source>
</reference>
<feature type="transmembrane region" description="Helical" evidence="1">
    <location>
        <begin position="126"/>
        <end position="144"/>
    </location>
</feature>
<protein>
    <submittedName>
        <fullName evidence="2">Uncharacterized protein</fullName>
    </submittedName>
</protein>
<feature type="transmembrane region" description="Helical" evidence="1">
    <location>
        <begin position="12"/>
        <end position="35"/>
    </location>
</feature>
<keyword evidence="1" id="KW-0472">Membrane</keyword>
<evidence type="ECO:0000313" key="2">
    <source>
        <dbReference type="EMBL" id="ADN13098.1"/>
    </source>
</evidence>
<dbReference type="eggNOG" id="ENOG502ZHKE">
    <property type="taxonomic scope" value="Bacteria"/>
</dbReference>
<name>E0UEW8_GLOV7</name>
<dbReference type="OrthoDB" id="573555at2"/>